<name>A0A918DY62_9ACTN</name>
<evidence type="ECO:0000256" key="2">
    <source>
        <dbReference type="SAM" id="Phobius"/>
    </source>
</evidence>
<proteinExistence type="predicted"/>
<dbReference type="InterPro" id="IPR036938">
    <property type="entry name" value="PAP2/HPO_sf"/>
</dbReference>
<dbReference type="InterPro" id="IPR000326">
    <property type="entry name" value="PAP2/HPO"/>
</dbReference>
<feature type="transmembrane region" description="Helical" evidence="2">
    <location>
        <begin position="150"/>
        <end position="169"/>
    </location>
</feature>
<dbReference type="EMBL" id="BMMS01000015">
    <property type="protein sequence ID" value="GGO91073.1"/>
    <property type="molecule type" value="Genomic_DNA"/>
</dbReference>
<reference evidence="4" key="2">
    <citation type="submission" date="2020-09" db="EMBL/GenBank/DDBJ databases">
        <authorList>
            <person name="Sun Q."/>
            <person name="Zhou Y."/>
        </authorList>
    </citation>
    <scope>NUCLEOTIDE SEQUENCE</scope>
    <source>
        <strain evidence="4">CGMCC 4.7201</strain>
    </source>
</reference>
<evidence type="ECO:0000313" key="5">
    <source>
        <dbReference type="Proteomes" id="UP000641932"/>
    </source>
</evidence>
<dbReference type="Gene3D" id="1.20.144.10">
    <property type="entry name" value="Phosphatidic acid phosphatase type 2/haloperoxidase"/>
    <property type="match status" value="1"/>
</dbReference>
<feature type="transmembrane region" description="Helical" evidence="2">
    <location>
        <begin position="181"/>
        <end position="203"/>
    </location>
</feature>
<dbReference type="PANTHER" id="PTHR14969">
    <property type="entry name" value="SPHINGOSINE-1-PHOSPHATE PHOSPHOHYDROLASE"/>
    <property type="match status" value="1"/>
</dbReference>
<feature type="transmembrane region" description="Helical" evidence="2">
    <location>
        <begin position="82"/>
        <end position="102"/>
    </location>
</feature>
<feature type="transmembrane region" description="Helical" evidence="2">
    <location>
        <begin position="109"/>
        <end position="130"/>
    </location>
</feature>
<accession>A0A918DY62</accession>
<dbReference type="Pfam" id="PF01569">
    <property type="entry name" value="PAP2"/>
    <property type="match status" value="1"/>
</dbReference>
<keyword evidence="2" id="KW-0472">Membrane</keyword>
<comment type="caution">
    <text evidence="4">The sequence shown here is derived from an EMBL/GenBank/DDBJ whole genome shotgun (WGS) entry which is preliminary data.</text>
</comment>
<evidence type="ECO:0000313" key="4">
    <source>
        <dbReference type="EMBL" id="GGO91073.1"/>
    </source>
</evidence>
<evidence type="ECO:0000259" key="3">
    <source>
        <dbReference type="SMART" id="SM00014"/>
    </source>
</evidence>
<dbReference type="SMART" id="SM00014">
    <property type="entry name" value="acidPPc"/>
    <property type="match status" value="1"/>
</dbReference>
<keyword evidence="2" id="KW-0812">Transmembrane</keyword>
<evidence type="ECO:0000256" key="1">
    <source>
        <dbReference type="SAM" id="MobiDB-lite"/>
    </source>
</evidence>
<feature type="compositionally biased region" description="Polar residues" evidence="1">
    <location>
        <begin position="1"/>
        <end position="10"/>
    </location>
</feature>
<dbReference type="SUPFAM" id="SSF48317">
    <property type="entry name" value="Acid phosphatase/Vanadium-dependent haloperoxidase"/>
    <property type="match status" value="1"/>
</dbReference>
<feature type="region of interest" description="Disordered" evidence="1">
    <location>
        <begin position="1"/>
        <end position="20"/>
    </location>
</feature>
<dbReference type="Proteomes" id="UP000641932">
    <property type="component" value="Unassembled WGS sequence"/>
</dbReference>
<organism evidence="4 5">
    <name type="scientific">Wenjunlia tyrosinilytica</name>
    <dbReference type="NCBI Taxonomy" id="1544741"/>
    <lineage>
        <taxon>Bacteria</taxon>
        <taxon>Bacillati</taxon>
        <taxon>Actinomycetota</taxon>
        <taxon>Actinomycetes</taxon>
        <taxon>Kitasatosporales</taxon>
        <taxon>Streptomycetaceae</taxon>
        <taxon>Wenjunlia</taxon>
    </lineage>
</organism>
<feature type="transmembrane region" description="Helical" evidence="2">
    <location>
        <begin position="209"/>
        <end position="230"/>
    </location>
</feature>
<dbReference type="PANTHER" id="PTHR14969:SF13">
    <property type="entry name" value="AT30094P"/>
    <property type="match status" value="1"/>
</dbReference>
<keyword evidence="5" id="KW-1185">Reference proteome</keyword>
<feature type="domain" description="Phosphatidic acid phosphatase type 2/haloperoxidase" evidence="3">
    <location>
        <begin position="106"/>
        <end position="224"/>
    </location>
</feature>
<reference evidence="4" key="1">
    <citation type="journal article" date="2014" name="Int. J. Syst. Evol. Microbiol.">
        <title>Complete genome sequence of Corynebacterium casei LMG S-19264T (=DSM 44701T), isolated from a smear-ripened cheese.</title>
        <authorList>
            <consortium name="US DOE Joint Genome Institute (JGI-PGF)"/>
            <person name="Walter F."/>
            <person name="Albersmeier A."/>
            <person name="Kalinowski J."/>
            <person name="Ruckert C."/>
        </authorList>
    </citation>
    <scope>NUCLEOTIDE SEQUENCE</scope>
    <source>
        <strain evidence="4">CGMCC 4.7201</strain>
    </source>
</reference>
<protein>
    <submittedName>
        <fullName evidence="4">Phosphatase PAP2 family protein</fullName>
    </submittedName>
</protein>
<feature type="transmembrane region" description="Helical" evidence="2">
    <location>
        <begin position="25"/>
        <end position="44"/>
    </location>
</feature>
<keyword evidence="2" id="KW-1133">Transmembrane helix</keyword>
<gene>
    <name evidence="4" type="ORF">GCM10012280_38100</name>
</gene>
<dbReference type="AlphaFoldDB" id="A0A918DY62"/>
<sequence length="244" mass="25559">MRSPAESPNETGVPHDAGDRRARRASAWTAAALTGCAAVLLSLVETGWGPLRSADHSIANSLHRAALAHSGWTHADRVLTDWVWDPLTMRLLTLAVIVRLVLRGATRLAAWVAASALAGLVVQSAVKAAVGRARPHLPHPVDSAANGSFPSGHAMTAAVTCTLLVWLVALTAPSGRRSWSAVAAALAAVSILGVGFTRMFLGVHWFSDVLAGWLLGGAVVACCAAVMSPWRAPSRGPRLRGWRA</sequence>
<dbReference type="RefSeq" id="WP_189132915.1">
    <property type="nucleotide sequence ID" value="NZ_BMMS01000015.1"/>
</dbReference>
<dbReference type="CDD" id="cd03392">
    <property type="entry name" value="PAP2_like_2"/>
    <property type="match status" value="1"/>
</dbReference>